<dbReference type="OMA" id="YLLLMQS"/>
<name>A0A7S7LDX6_CRYPV</name>
<gene>
    <name evidence="3" type="ORF">CPATCC_003242</name>
</gene>
<keyword evidence="1" id="KW-0690">Ribosome biogenesis</keyword>
<dbReference type="Proteomes" id="UP000593906">
    <property type="component" value="Chromosome 7"/>
</dbReference>
<sequence>MSTELQKQINFQLRNNELTFLSQRALKVNRNKKERISFLFDTSNTEFHSRKGLKPDNRIPIYEDLGRLRYLAEQGLMELESLNPRISHESFNEFFENTDVPSIQMLTKQEAGEMLRKLERLIDFLVPYFLLESAKICIEYLIQAYDINVLLGEYLFYSFLPYHDMAEFCQLIRTLDIPENSEIKGLVDSIKTTRTVITSRSYLSSILIRNPALFKNIVIFWEKRLETFQLTKNIPLTNLITWLVIEIIEDLSRSKDLKNLHIFLESIIEIIIFGTCLKGSQYEELRSTGYCILYKLSTPLLSLSNETQVRIIDELFKSISRNQTYSPNYLSETILLMNHILTQFGTLTHYEYLDHEISEFIIENQAIFISAFKQLSEWESDFLQILALITKSIINFGVNQDQSFSRPCLNFFESILNCLGNSSSLLLMDERQSKMIKVIILSLIDVYSQDQIQNPFFGNIIKILHTNYPSELLSALSFSLNVSSSPQSQLFELKEKAQMFVDIVLKEEEEAKSDSGILQSKEGESSRMFLTLLNSQDKSVLNSCLDMIINLIKKSSKNPSEITQFEKRVFELSLRHFLGSFNDESGKQNNFGEEYALKILSLPQTIEISKFLDLEDIPSQDQGHRDLQKQWRVNLIFKSFLFYFKSKITSGYSTLIKYFSKEISSELNLKDHQNGNFNIEAMIMESTFSHIFGQNFETNLMDLFKSFSIILENDTFELKNQMNNLDVILMENSDIFIPLFTLISHENLSFSQDLKKSSTRLLALMYKNDQINTYFKQILFKSSVNCLEISLILLSLKKLNLDLRSSYLLPNHSFSKFGIYLNNDQEIISLLETLYYKFYYYISSAIRPLKNDKKISNQLVGIYILIIFRSTLQIVSSRRDHFILYYKLLNISLVDTLDIGILSTNHLGLPLFQMINSCFDSNNEKKNKKISILVINLTRNLFNILSQSGSASFNLDYLNNDQSYSIFYGKNVYLDTLISHSYSFLEIITSKLPVLQDSKNNTFSVSNLLEILYSILSYAIIPAFLDQKSISIKMASFRLCKAIQDKLNPINIEKVFGNSNLKFSDILLSYNNSNDTGTDFNYTNNHLRSCYLNKFGPKIHQVLEVIDSLLNHQSEVIVENNFQNLFEIIFKDNNKSINIPGTLLMLNLVMTFEMAFTSKFIQKIDLNYTLLSDYVRKNFIFGSIDSNYHEILINISKSFLIKNEYIDHHIIIGLSFLKQGIDNLVDYIDKQEQIDTIKELILEYLNVIQRFEKEFQYFVLIKESNLAKQVFCEILLTFLNEKITQYLKSDHEFASFVVGIISQIIQYSPESIKKVSLSQYIQSKSLERLDLLICSLLEYCLKDEHSKRSNSNFKLNNDSDTVFNEQIILEWIYCDLNLVNIEILNDQKEVEYTFNKDLICQTLRYLEINRNRLKRNHHEEMDLDILFKTEIYLIRILDFGIKLRYTQFKDLEPILNYFEITEETNNRVEISKFILNPMIISSITSLFSSIKIKSKNKDSMDHSKSYFKICKILFSIYMNLAKNTHGGIDQKNYTIKSTFYSLNLFVNHSLQDCIYFDHSSKERMKGILFKILISEQIKEIVETNKFNQIHEILDFMEKLHNDVIYCQNVHRFKKSQGIFMIIRYYLNMNQDSQSEDLEQLIKHLLKNQLFDTRTNVYKDLLLNVQNEMEILMKFEDHDHNNHGFETRKVILENLILMTKTIIYFLNKTLLTTEIKSNESQDLLELFDSLILIKTLMNKKILKKLGTVLKNNETDLEMNEKLKSRIDKLEKEYLINSIGLDKDFQHYDNEEYVIKTIQKDIDQLIQSIIEDDSMKKYLIVHWDLSKDSGFEVLKNLRKRFYSLLISNKIDSLGIILKESLDKKLKISIDFRSSSINNHDQVKQESNVFNTIQYLLDIMISSKEFKNSFKYRSKTQKDLHVLDESMDTGTESESEENEKEDLRSKLKLWIKNWYIIDLILKVVKTQGEERQKDQFNKLIFSKIMSFYNSQENMHDGYGIVFKIPLIQNFLLEKISKLEKTDTITILNEIQIILEDTIRTIKLLNSNSNIFEYIHILEDRKVKSILISMITSSYKDLDNDENDEFKTRKALLLPYLALLNTLLSSNIGSVMMNAETRKEILINVLLHDSMVPYYDLNILTNLLKSERTRKSKFNTRKEKYKQDKSLENHIEDLTMLDKNKSNSNHKLNFYLEELDKNINSSSGILIEGGTLENYLVRILLIYCNLTSSPTSHSYNEDFIGGYSQVLKEISSELFSKLNLEEGTGIKKILKDHGINIYYSKLTNLVLIVSFSLNFMDAGKLITEKSFIERFSQFYLLLVNLLIINFSKLHSIKETELKMLEEDSTDSKIGNSLEKLSGRKRTEEEKDDNYNRRNNMKSNNNNRGKEESLNGFISNIFGVDVLLSHGCVNPKWFDLDIKDLKKLSNLKSNNTFTNLKIWKLESSISTLISVFVLKLNAKRLREFILLIKRLIHRNGESFLSKVSSMTKKSDDSKTASNSDKKAIKDLYEEISSSESSTLIKDIYSCRIWILILLAVFESTGEYGIYCLIDDVALDVKSICDLTQMNALTCVQNITISQYRNIHSPSKRSPNHQQIANLSHLDNELGWYWYHLGIYNLILIKIIYLNLSVQNEESKDVPNSIEDYLVNPIVTNLDMFALFEPGSTKNLTGCGKQWDLILSDIWIHSIRCFRSNDLILAGIIRLLVNKIRNGNDQVRMFSAEVLLKLWKDEICSITILSHLSDILPTIKELLSDHSEEMINITKSIVKKIEERTGEDISKQLC</sequence>
<dbReference type="PANTHER" id="PTHR13457">
    <property type="entry name" value="BAP28"/>
    <property type="match status" value="1"/>
</dbReference>
<dbReference type="GO" id="GO:0045943">
    <property type="term" value="P:positive regulation of transcription by RNA polymerase I"/>
    <property type="evidence" value="ECO:0007669"/>
    <property type="project" value="TreeGrafter"/>
</dbReference>
<evidence type="ECO:0000313" key="4">
    <source>
        <dbReference type="Proteomes" id="UP000593906"/>
    </source>
</evidence>
<keyword evidence="1" id="KW-0687">Ribonucleoprotein</keyword>
<evidence type="ECO:0000313" key="3">
    <source>
        <dbReference type="EMBL" id="QOY40399.1"/>
    </source>
</evidence>
<evidence type="ECO:0000256" key="1">
    <source>
        <dbReference type="RuleBase" id="RU367065"/>
    </source>
</evidence>
<dbReference type="PANTHER" id="PTHR13457:SF1">
    <property type="entry name" value="HEAT REPEAT-CONTAINING PROTEIN 1"/>
    <property type="match status" value="1"/>
</dbReference>
<dbReference type="GO" id="GO:0030686">
    <property type="term" value="C:90S preribosome"/>
    <property type="evidence" value="ECO:0007669"/>
    <property type="project" value="TreeGrafter"/>
</dbReference>
<proteinExistence type="inferred from homology"/>
<dbReference type="GO" id="GO:0000462">
    <property type="term" value="P:maturation of SSU-rRNA from tricistronic rRNA transcript (SSU-rRNA, 5.8S rRNA, LSU-rRNA)"/>
    <property type="evidence" value="ECO:0007669"/>
    <property type="project" value="TreeGrafter"/>
</dbReference>
<keyword evidence="1" id="KW-0698">rRNA processing</keyword>
<reference evidence="3 4" key="1">
    <citation type="submission" date="2019-09" db="EMBL/GenBank/DDBJ databases">
        <title>Consistent, comparative and evidence-based genome assembly and annotation for Cryptosporidium parvum, C. hominis and C. tyzzeri.</title>
        <authorList>
            <person name="Baptista R.P."/>
            <person name="Li Y."/>
            <person name="Sateriale A."/>
            <person name="Ansell B."/>
            <person name="Jex A."/>
            <person name="Sanders M."/>
            <person name="Brooks K."/>
            <person name="Tracey A."/>
            <person name="Berriman M."/>
            <person name="Striepen B."/>
            <person name="Cotton J.A."/>
            <person name="Kissinger J.C."/>
        </authorList>
    </citation>
    <scope>NUCLEOTIDE SEQUENCE [LARGE SCALE GENOMIC DNA]</scope>
    <source>
        <strain evidence="3 4">IOWA-ATCC</strain>
    </source>
</reference>
<comment type="function">
    <text evidence="1">Involved in nucleolar processing of pre-18S ribosomal RNA.</text>
</comment>
<keyword evidence="1" id="KW-0539">Nucleus</keyword>
<comment type="subcellular location">
    <subcellularLocation>
        <location evidence="1">Nucleus</location>
        <location evidence="1">Nucleolus</location>
    </subcellularLocation>
</comment>
<feature type="compositionally biased region" description="Low complexity" evidence="2">
    <location>
        <begin position="2368"/>
        <end position="2378"/>
    </location>
</feature>
<dbReference type="GO" id="GO:0034455">
    <property type="term" value="C:t-UTP complex"/>
    <property type="evidence" value="ECO:0007669"/>
    <property type="project" value="TreeGrafter"/>
</dbReference>
<dbReference type="VEuPathDB" id="CryptoDB:CPATCC_0006600"/>
<protein>
    <recommendedName>
        <fullName evidence="1">HEAT repeat-containing protein 1</fullName>
    </recommendedName>
</protein>
<feature type="compositionally biased region" description="Basic and acidic residues" evidence="2">
    <location>
        <begin position="2352"/>
        <end position="2367"/>
    </location>
</feature>
<feature type="region of interest" description="Disordered" evidence="2">
    <location>
        <begin position="2346"/>
        <end position="2380"/>
    </location>
</feature>
<dbReference type="GO" id="GO:0030515">
    <property type="term" value="F:snoRNA binding"/>
    <property type="evidence" value="ECO:0007669"/>
    <property type="project" value="TreeGrafter"/>
</dbReference>
<dbReference type="EMBL" id="CP044416">
    <property type="protein sequence ID" value="QOY40399.1"/>
    <property type="molecule type" value="Genomic_DNA"/>
</dbReference>
<organism evidence="3 4">
    <name type="scientific">Cryptosporidium parvum</name>
    <dbReference type="NCBI Taxonomy" id="5807"/>
    <lineage>
        <taxon>Eukaryota</taxon>
        <taxon>Sar</taxon>
        <taxon>Alveolata</taxon>
        <taxon>Apicomplexa</taxon>
        <taxon>Conoidasida</taxon>
        <taxon>Coccidia</taxon>
        <taxon>Eucoccidiorida</taxon>
        <taxon>Eimeriorina</taxon>
        <taxon>Cryptosporidiidae</taxon>
        <taxon>Cryptosporidium</taxon>
    </lineage>
</organism>
<dbReference type="InterPro" id="IPR040191">
    <property type="entry name" value="UTP10"/>
</dbReference>
<dbReference type="GO" id="GO:0032040">
    <property type="term" value="C:small-subunit processome"/>
    <property type="evidence" value="ECO:0007669"/>
    <property type="project" value="TreeGrafter"/>
</dbReference>
<comment type="similarity">
    <text evidence="1">Belongs to the HEATR1/UTP10 family.</text>
</comment>
<evidence type="ECO:0000256" key="2">
    <source>
        <dbReference type="SAM" id="MobiDB-lite"/>
    </source>
</evidence>
<accession>A0A7S7LDX6</accession>